<reference evidence="3 4" key="1">
    <citation type="submission" date="2022-10" db="EMBL/GenBank/DDBJ databases">
        <title>Chitinophaga nivalis PC15 sp. nov., isolated from Pyeongchang county, South Korea.</title>
        <authorList>
            <person name="Trinh H.N."/>
        </authorList>
    </citation>
    <scope>NUCLEOTIDE SEQUENCE [LARGE SCALE GENOMIC DNA]</scope>
    <source>
        <strain evidence="3 4">PC14</strain>
    </source>
</reference>
<gene>
    <name evidence="3" type="ORF">OL497_25025</name>
</gene>
<organism evidence="3 4">
    <name type="scientific">Chitinophaga nivalis</name>
    <dbReference type="NCBI Taxonomy" id="2991709"/>
    <lineage>
        <taxon>Bacteria</taxon>
        <taxon>Pseudomonadati</taxon>
        <taxon>Bacteroidota</taxon>
        <taxon>Chitinophagia</taxon>
        <taxon>Chitinophagales</taxon>
        <taxon>Chitinophagaceae</taxon>
        <taxon>Chitinophaga</taxon>
    </lineage>
</organism>
<dbReference type="InterPro" id="IPR050807">
    <property type="entry name" value="TransReg_Diox_bact_type"/>
</dbReference>
<dbReference type="Proteomes" id="UP001207742">
    <property type="component" value="Unassembled WGS sequence"/>
</dbReference>
<keyword evidence="1" id="KW-0238">DNA-binding</keyword>
<accession>A0ABT3ITB4</accession>
<dbReference type="PANTHER" id="PTHR46797">
    <property type="entry name" value="HTH-TYPE TRANSCRIPTIONAL REGULATOR"/>
    <property type="match status" value="1"/>
</dbReference>
<dbReference type="CDD" id="cd00093">
    <property type="entry name" value="HTH_XRE"/>
    <property type="match status" value="1"/>
</dbReference>
<dbReference type="SUPFAM" id="SSF47413">
    <property type="entry name" value="lambda repressor-like DNA-binding domains"/>
    <property type="match status" value="1"/>
</dbReference>
<evidence type="ECO:0000313" key="3">
    <source>
        <dbReference type="EMBL" id="MCW3487184.1"/>
    </source>
</evidence>
<name>A0ABT3ITB4_9BACT</name>
<dbReference type="PANTHER" id="PTHR46797:SF1">
    <property type="entry name" value="METHYLPHOSPHONATE SYNTHASE"/>
    <property type="match status" value="1"/>
</dbReference>
<dbReference type="PROSITE" id="PS50943">
    <property type="entry name" value="HTH_CROC1"/>
    <property type="match status" value="1"/>
</dbReference>
<dbReference type="RefSeq" id="WP_264733994.1">
    <property type="nucleotide sequence ID" value="NZ_JAPDNR010000001.1"/>
</dbReference>
<dbReference type="SMART" id="SM00530">
    <property type="entry name" value="HTH_XRE"/>
    <property type="match status" value="1"/>
</dbReference>
<dbReference type="InterPro" id="IPR001387">
    <property type="entry name" value="Cro/C1-type_HTH"/>
</dbReference>
<keyword evidence="4" id="KW-1185">Reference proteome</keyword>
<proteinExistence type="predicted"/>
<evidence type="ECO:0000259" key="2">
    <source>
        <dbReference type="PROSITE" id="PS50943"/>
    </source>
</evidence>
<evidence type="ECO:0000256" key="1">
    <source>
        <dbReference type="ARBA" id="ARBA00023125"/>
    </source>
</evidence>
<feature type="domain" description="HTH cro/C1-type" evidence="2">
    <location>
        <begin position="15"/>
        <end position="69"/>
    </location>
</feature>
<comment type="caution">
    <text evidence="3">The sequence shown here is derived from an EMBL/GenBank/DDBJ whole genome shotgun (WGS) entry which is preliminary data.</text>
</comment>
<dbReference type="EMBL" id="JAPDNS010000002">
    <property type="protein sequence ID" value="MCW3487184.1"/>
    <property type="molecule type" value="Genomic_DNA"/>
</dbReference>
<dbReference type="Pfam" id="PF13560">
    <property type="entry name" value="HTH_31"/>
    <property type="match status" value="1"/>
</dbReference>
<dbReference type="Gene3D" id="1.10.260.40">
    <property type="entry name" value="lambda repressor-like DNA-binding domains"/>
    <property type="match status" value="1"/>
</dbReference>
<sequence length="72" mass="7962">MERNPHIGQQFGANLKRLRRQKDMTQVELAIEANLEPSYMTKLENGKVEPKLSTIIALAEALGVSAGELVTL</sequence>
<evidence type="ECO:0000313" key="4">
    <source>
        <dbReference type="Proteomes" id="UP001207742"/>
    </source>
</evidence>
<protein>
    <submittedName>
        <fullName evidence="3">Helix-turn-helix domain-containing protein</fullName>
    </submittedName>
</protein>
<dbReference type="InterPro" id="IPR010982">
    <property type="entry name" value="Lambda_DNA-bd_dom_sf"/>
</dbReference>